<evidence type="ECO:0000313" key="3">
    <source>
        <dbReference type="EMBL" id="AGX44530.1"/>
    </source>
</evidence>
<evidence type="ECO:0000313" key="4">
    <source>
        <dbReference type="Proteomes" id="UP000017118"/>
    </source>
</evidence>
<dbReference type="HOGENOM" id="CLU_062999_4_0_9"/>
<reference evidence="3 4" key="1">
    <citation type="journal article" date="2013" name="Genome Announc.">
        <title>Complete Genome Sequence of the Solvent Producer Clostridium saccharobutylicum NCP262 (DSM 13864).</title>
        <authorList>
            <person name="Poehlein A."/>
            <person name="Hartwich K."/>
            <person name="Krabben P."/>
            <person name="Ehrenreich A."/>
            <person name="Liebl W."/>
            <person name="Durre P."/>
            <person name="Gottschalk G."/>
            <person name="Daniel R."/>
        </authorList>
    </citation>
    <scope>NUCLEOTIDE SEQUENCE [LARGE SCALE GENOMIC DNA]</scope>
    <source>
        <strain evidence="3">DSM 13864</strain>
    </source>
</reference>
<evidence type="ECO:0000256" key="1">
    <source>
        <dbReference type="SAM" id="MobiDB-lite"/>
    </source>
</evidence>
<feature type="region of interest" description="Disordered" evidence="1">
    <location>
        <begin position="10"/>
        <end position="36"/>
    </location>
</feature>
<dbReference type="InterPro" id="IPR027417">
    <property type="entry name" value="P-loop_NTPase"/>
</dbReference>
<dbReference type="GO" id="GO:0005524">
    <property type="term" value="F:ATP binding"/>
    <property type="evidence" value="ECO:0007669"/>
    <property type="project" value="InterPro"/>
</dbReference>
<accession>U5MVB3</accession>
<dbReference type="Gene3D" id="3.40.50.300">
    <property type="entry name" value="P-loop containing nucleotide triphosphate hydrolases"/>
    <property type="match status" value="1"/>
</dbReference>
<dbReference type="eggNOG" id="COG1484">
    <property type="taxonomic scope" value="Bacteria"/>
</dbReference>
<dbReference type="PANTHER" id="PTHR30050:SF10">
    <property type="entry name" value="PHAGE-LIKE ELEMENT PBSX PROTEIN XKDC"/>
    <property type="match status" value="1"/>
</dbReference>
<keyword evidence="4" id="KW-1185">Reference proteome</keyword>
<feature type="compositionally biased region" description="Polar residues" evidence="1">
    <location>
        <begin position="13"/>
        <end position="29"/>
    </location>
</feature>
<evidence type="ECO:0000259" key="2">
    <source>
        <dbReference type="Pfam" id="PF01695"/>
    </source>
</evidence>
<dbReference type="PATRIC" id="fig|1345695.3.peg.3553"/>
<dbReference type="Proteomes" id="UP000017118">
    <property type="component" value="Chromosome"/>
</dbReference>
<feature type="domain" description="IstB-like ATP-binding" evidence="2">
    <location>
        <begin position="132"/>
        <end position="238"/>
    </location>
</feature>
<protein>
    <submittedName>
        <fullName evidence="3">Phage-like element PBSX protein XkdC</fullName>
    </submittedName>
</protein>
<dbReference type="AlphaFoldDB" id="U5MVB3"/>
<proteinExistence type="predicted"/>
<sequence length="272" mass="32024">MEALERILDQVRKNSTSKSQNGHQVQMENSRIKTSEGNLKVEMKQSHFRCKLCNDTGFIIKEQARSQPLMTPCKCLEAEKVKRLWKNSGINTDNLDKSFSNFKEWSEKSKEMKFKAAEYYKRFRNIRREVRNSILFCGNPGSGKTHVSLALANNFLKKDIRVVYMPYRDIITSLKQNMIDEEYYKKTLSKYQTCEILLLDDLYKGKVNDTDINIMFELINYRYINHLPIIISTEFTVEGLLRVDEAIGSRIYEMCKNFMVEIEGVENNYRLR</sequence>
<dbReference type="GO" id="GO:0006260">
    <property type="term" value="P:DNA replication"/>
    <property type="evidence" value="ECO:0007669"/>
    <property type="project" value="TreeGrafter"/>
</dbReference>
<dbReference type="InterPro" id="IPR002611">
    <property type="entry name" value="IstB_ATP-bd"/>
</dbReference>
<dbReference type="EMBL" id="CP006721">
    <property type="protein sequence ID" value="AGX44530.1"/>
    <property type="molecule type" value="Genomic_DNA"/>
</dbReference>
<dbReference type="CDD" id="cd00009">
    <property type="entry name" value="AAA"/>
    <property type="match status" value="1"/>
</dbReference>
<name>U5MVB3_CLOSA</name>
<dbReference type="KEGG" id="csb:CLSA_c35690"/>
<organism evidence="3 4">
    <name type="scientific">Clostridium saccharobutylicum DSM 13864</name>
    <dbReference type="NCBI Taxonomy" id="1345695"/>
    <lineage>
        <taxon>Bacteria</taxon>
        <taxon>Bacillati</taxon>
        <taxon>Bacillota</taxon>
        <taxon>Clostridia</taxon>
        <taxon>Eubacteriales</taxon>
        <taxon>Clostridiaceae</taxon>
        <taxon>Clostridium</taxon>
    </lineage>
</organism>
<gene>
    <name evidence="3" type="primary">xkdC</name>
    <name evidence="3" type="ORF">CLSA_c35690</name>
</gene>
<dbReference type="PANTHER" id="PTHR30050">
    <property type="entry name" value="CHROMOSOMAL REPLICATION INITIATOR PROTEIN DNAA"/>
    <property type="match status" value="1"/>
</dbReference>
<dbReference type="Pfam" id="PF01695">
    <property type="entry name" value="IstB_IS21"/>
    <property type="match status" value="1"/>
</dbReference>
<dbReference type="SUPFAM" id="SSF52540">
    <property type="entry name" value="P-loop containing nucleoside triphosphate hydrolases"/>
    <property type="match status" value="1"/>
</dbReference>
<dbReference type="NCBIfam" id="NF005378">
    <property type="entry name" value="PRK06921.1"/>
    <property type="match status" value="1"/>
</dbReference>